<proteinExistence type="predicted"/>
<keyword evidence="1" id="KW-0812">Transmembrane</keyword>
<evidence type="ECO:0000256" key="1">
    <source>
        <dbReference type="SAM" id="Phobius"/>
    </source>
</evidence>
<protein>
    <submittedName>
        <fullName evidence="2">Uncharacterized protein</fullName>
    </submittedName>
</protein>
<evidence type="ECO:0000313" key="3">
    <source>
        <dbReference type="Proteomes" id="UP001210925"/>
    </source>
</evidence>
<dbReference type="AlphaFoldDB" id="A0AAD5Y0A7"/>
<feature type="transmembrane region" description="Helical" evidence="1">
    <location>
        <begin position="155"/>
        <end position="175"/>
    </location>
</feature>
<name>A0AAD5Y0A7_9FUNG</name>
<gene>
    <name evidence="2" type="ORF">HK103_002575</name>
</gene>
<keyword evidence="1" id="KW-0472">Membrane</keyword>
<reference evidence="2" key="1">
    <citation type="submission" date="2020-05" db="EMBL/GenBank/DDBJ databases">
        <title>Phylogenomic resolution of chytrid fungi.</title>
        <authorList>
            <person name="Stajich J.E."/>
            <person name="Amses K."/>
            <person name="Simmons R."/>
            <person name="Seto K."/>
            <person name="Myers J."/>
            <person name="Bonds A."/>
            <person name="Quandt C.A."/>
            <person name="Barry K."/>
            <person name="Liu P."/>
            <person name="Grigoriev I."/>
            <person name="Longcore J.E."/>
            <person name="James T.Y."/>
        </authorList>
    </citation>
    <scope>NUCLEOTIDE SEQUENCE</scope>
    <source>
        <strain evidence="2">PLAUS21</strain>
    </source>
</reference>
<dbReference type="Proteomes" id="UP001210925">
    <property type="component" value="Unassembled WGS sequence"/>
</dbReference>
<organism evidence="2 3">
    <name type="scientific">Boothiomyces macroporosus</name>
    <dbReference type="NCBI Taxonomy" id="261099"/>
    <lineage>
        <taxon>Eukaryota</taxon>
        <taxon>Fungi</taxon>
        <taxon>Fungi incertae sedis</taxon>
        <taxon>Chytridiomycota</taxon>
        <taxon>Chytridiomycota incertae sedis</taxon>
        <taxon>Chytridiomycetes</taxon>
        <taxon>Rhizophydiales</taxon>
        <taxon>Terramycetaceae</taxon>
        <taxon>Boothiomyces</taxon>
    </lineage>
</organism>
<sequence>MACSIPETNPCSPYTDFKLDFSILSHFYNQKVVASNWHLLVRNTSWIDFLGCDIDPKYSATYNCFTDIYVLSQNCNQPKKICDSVCEGYGNSVIEQLKDCKNGYQERIDFMTQAERICKEYSSPSDCLSPIAFDSKLKSQGNMMDQFDPQYSFSYLFYGSIFGILVVGGLILVAFKLHRKTEEIVLTNRESRMSFSSLAFSTFERPLFDKDREIPLEEMNENEKQPASMDNRLSYDQFQNIPLDDEPVNIMEPFSKTPKMSTSNYPVYPSNTEQFNHSYIAGVDCKGKENELSFSKGDQILFVQMGENGIGEAINVRTYQKGLASMDLMTLESVRNADEQINPFRNPSLSNEEMFRTHSTLLRNFLLKNVGVGGTEIVAPVNEGSDVLGANSSVKDMFRKPVDGVGTGETLLNQSFD</sequence>
<dbReference type="EMBL" id="JADGKB010000193">
    <property type="protein sequence ID" value="KAJ3251229.1"/>
    <property type="molecule type" value="Genomic_DNA"/>
</dbReference>
<keyword evidence="1" id="KW-1133">Transmembrane helix</keyword>
<comment type="caution">
    <text evidence="2">The sequence shown here is derived from an EMBL/GenBank/DDBJ whole genome shotgun (WGS) entry which is preliminary data.</text>
</comment>
<accession>A0AAD5Y0A7</accession>
<keyword evidence="3" id="KW-1185">Reference proteome</keyword>
<evidence type="ECO:0000313" key="2">
    <source>
        <dbReference type="EMBL" id="KAJ3251229.1"/>
    </source>
</evidence>